<evidence type="ECO:0000259" key="1">
    <source>
        <dbReference type="Pfam" id="PF07728"/>
    </source>
</evidence>
<dbReference type="STRING" id="388280.SAMN04488057_10433"/>
<dbReference type="InterPro" id="IPR027417">
    <property type="entry name" value="P-loop_NTPase"/>
</dbReference>
<gene>
    <name evidence="2" type="ORF">SAMN04488057_10433</name>
</gene>
<dbReference type="PANTHER" id="PTHR37291">
    <property type="entry name" value="5-METHYLCYTOSINE-SPECIFIC RESTRICTION ENZYME B"/>
    <property type="match status" value="1"/>
</dbReference>
<dbReference type="Gene3D" id="3.40.50.300">
    <property type="entry name" value="P-loop containing nucleotide triphosphate hydrolases"/>
    <property type="match status" value="1"/>
</dbReference>
<dbReference type="SUPFAM" id="SSF52540">
    <property type="entry name" value="P-loop containing nucleoside triphosphate hydrolases"/>
    <property type="match status" value="1"/>
</dbReference>
<protein>
    <submittedName>
        <fullName evidence="2">5-methylcytosine-specific restriction enzyme B</fullName>
    </submittedName>
</protein>
<proteinExistence type="predicted"/>
<dbReference type="RefSeq" id="WP_073093860.1">
    <property type="nucleotide sequence ID" value="NZ_FRCY01000004.1"/>
</dbReference>
<dbReference type="InterPro" id="IPR011704">
    <property type="entry name" value="ATPase_dyneun-rel_AAA"/>
</dbReference>
<organism evidence="2 3">
    <name type="scientific">Cyclobacterium lianum</name>
    <dbReference type="NCBI Taxonomy" id="388280"/>
    <lineage>
        <taxon>Bacteria</taxon>
        <taxon>Pseudomonadati</taxon>
        <taxon>Bacteroidota</taxon>
        <taxon>Cytophagia</taxon>
        <taxon>Cytophagales</taxon>
        <taxon>Cyclobacteriaceae</taxon>
        <taxon>Cyclobacterium</taxon>
    </lineage>
</organism>
<dbReference type="GO" id="GO:0016887">
    <property type="term" value="F:ATP hydrolysis activity"/>
    <property type="evidence" value="ECO:0007669"/>
    <property type="project" value="InterPro"/>
</dbReference>
<dbReference type="GO" id="GO:0005524">
    <property type="term" value="F:ATP binding"/>
    <property type="evidence" value="ECO:0007669"/>
    <property type="project" value="InterPro"/>
</dbReference>
<feature type="domain" description="ATPase dynein-related AAA" evidence="1">
    <location>
        <begin position="650"/>
        <end position="728"/>
    </location>
</feature>
<reference evidence="2 3" key="1">
    <citation type="submission" date="2016-11" db="EMBL/GenBank/DDBJ databases">
        <authorList>
            <person name="Jaros S."/>
            <person name="Januszkiewicz K."/>
            <person name="Wedrychowicz H."/>
        </authorList>
    </citation>
    <scope>NUCLEOTIDE SEQUENCE [LARGE SCALE GENOMIC DNA]</scope>
    <source>
        <strain evidence="2 3">CGMCC 1.6102</strain>
    </source>
</reference>
<dbReference type="AlphaFoldDB" id="A0A1M7M0B0"/>
<dbReference type="Proteomes" id="UP000184513">
    <property type="component" value="Unassembled WGS sequence"/>
</dbReference>
<name>A0A1M7M0B0_9BACT</name>
<dbReference type="EMBL" id="FRCY01000004">
    <property type="protein sequence ID" value="SHM84107.1"/>
    <property type="molecule type" value="Genomic_DNA"/>
</dbReference>
<evidence type="ECO:0000313" key="2">
    <source>
        <dbReference type="EMBL" id="SHM84107.1"/>
    </source>
</evidence>
<sequence length="881" mass="101660">MRVFFGKISDKIDVDQIENGYYSANRDSDWFNGIEIGDFSFIVGGGKIQLWKAREWIKTEEGAERLDFEIIFNNLNISVNELKAFKFFELNIDLIVKSTRSTAKSSKAFFQITCEKDLTEKRLCSLDTYSDTENFRKIVTLGPNNTPTPDSYDIQLQIIDGKLVLHPIKNVDEKLKEIFRNNFSFIGSGRKNKDKTLSKVKENIHKNAELDISLIEFYDAFMTDYGHKSKKTNYWVVNGFDLDKISYDIQNNVFIMQFQYGSQKTNSVTKQLKSASKIKEGDKVLLYNSNKFYAHGTFNRTKTYPNATELNLNDQINKNTTNKKEDFIIYSDAECYFENLMANNGFEGEWGQRLSIHKWMDLKKEGIQVKGLAQNTVNSVNMDTIKKLKDETFFNNVTERLRGENEKNATNTRNNEIYFSHPSNQILFGPPGTGKTYNTINEALRIVGVKIDGLTRSELKKEFDKCLQTGQIVFTTFHQSMSYEDFIEGIKPNLDDGDIDEENGTEIEYVIKPGIFKQLAERAKIDLASQDSFDELWGEFYKYLISQREVEFTSVTSELKLEPSESKEERLGVRFKKSYDSEAPEGKKVFFVSKNIIQKLFNNQIDGSSLNARQEIRSFVGGGRATTYFAVYKSFYNYLTTNKKLLTKKQNYVLIIDEINRGNVSQIFGELITLIEKDKRLGKDEELKVTLPYSKEKFGVPANLYIIGTMNTADRSVEALDTALRRRFSFTEMPPIYELDELNYEYAGVKGSDILKTINRRIEKLLDRDHLIGHSFFLLGKDEEPEAKLIQSFYQNLLPLLQEYFYGDYAKIGAVLGNGFVLKQDDFKQTEFASGFNSEVDGERDIYQIIDYREGRPGHHYKQPSMTFEKAIKQLMNLPTE</sequence>
<evidence type="ECO:0000313" key="3">
    <source>
        <dbReference type="Proteomes" id="UP000184513"/>
    </source>
</evidence>
<dbReference type="Pfam" id="PF07728">
    <property type="entry name" value="AAA_5"/>
    <property type="match status" value="1"/>
</dbReference>
<accession>A0A1M7M0B0</accession>
<keyword evidence="3" id="KW-1185">Reference proteome</keyword>
<dbReference type="InterPro" id="IPR052934">
    <property type="entry name" value="Methyl-DNA_Rec/Restrict_Enz"/>
</dbReference>
<dbReference type="PANTHER" id="PTHR37291:SF1">
    <property type="entry name" value="TYPE IV METHYL-DIRECTED RESTRICTION ENZYME ECOKMCRB SUBUNIT"/>
    <property type="match status" value="1"/>
</dbReference>